<dbReference type="EC" id="2.4.-.-" evidence="2"/>
<accession>A0A9D2FYL2</accession>
<organism evidence="2 3">
    <name type="scientific">Candidatus Prevotella avicola</name>
    <dbReference type="NCBI Taxonomy" id="2838738"/>
    <lineage>
        <taxon>Bacteria</taxon>
        <taxon>Pseudomonadati</taxon>
        <taxon>Bacteroidota</taxon>
        <taxon>Bacteroidia</taxon>
        <taxon>Bacteroidales</taxon>
        <taxon>Prevotellaceae</taxon>
        <taxon>Prevotella</taxon>
    </lineage>
</organism>
<comment type="caution">
    <text evidence="2">The sequence shown here is derived from an EMBL/GenBank/DDBJ whole genome shotgun (WGS) entry which is preliminary data.</text>
</comment>
<dbReference type="Gene3D" id="3.40.50.2000">
    <property type="entry name" value="Glycogen Phosphorylase B"/>
    <property type="match status" value="2"/>
</dbReference>
<dbReference type="PANTHER" id="PTHR45947">
    <property type="entry name" value="SULFOQUINOVOSYL TRANSFERASE SQD2"/>
    <property type="match status" value="1"/>
</dbReference>
<dbReference type="InterPro" id="IPR028098">
    <property type="entry name" value="Glyco_trans_4-like_N"/>
</dbReference>
<keyword evidence="2" id="KW-0808">Transferase</keyword>
<reference evidence="2" key="1">
    <citation type="journal article" date="2021" name="PeerJ">
        <title>Extensive microbial diversity within the chicken gut microbiome revealed by metagenomics and culture.</title>
        <authorList>
            <person name="Gilroy R."/>
            <person name="Ravi A."/>
            <person name="Getino M."/>
            <person name="Pursley I."/>
            <person name="Horton D.L."/>
            <person name="Alikhan N.F."/>
            <person name="Baker D."/>
            <person name="Gharbi K."/>
            <person name="Hall N."/>
            <person name="Watson M."/>
            <person name="Adriaenssens E.M."/>
            <person name="Foster-Nyarko E."/>
            <person name="Jarju S."/>
            <person name="Secka A."/>
            <person name="Antonio M."/>
            <person name="Oren A."/>
            <person name="Chaudhuri R.R."/>
            <person name="La Ragione R."/>
            <person name="Hildebrand F."/>
            <person name="Pallen M.J."/>
        </authorList>
    </citation>
    <scope>NUCLEOTIDE SEQUENCE</scope>
    <source>
        <strain evidence="2">ChiHecec3B27-8219</strain>
    </source>
</reference>
<evidence type="ECO:0000259" key="1">
    <source>
        <dbReference type="Pfam" id="PF13439"/>
    </source>
</evidence>
<dbReference type="GO" id="GO:0016757">
    <property type="term" value="F:glycosyltransferase activity"/>
    <property type="evidence" value="ECO:0007669"/>
    <property type="project" value="UniProtKB-KW"/>
</dbReference>
<dbReference type="AlphaFoldDB" id="A0A9D2FYL2"/>
<dbReference type="Pfam" id="PF13692">
    <property type="entry name" value="Glyco_trans_1_4"/>
    <property type="match status" value="1"/>
</dbReference>
<evidence type="ECO:0000313" key="3">
    <source>
        <dbReference type="Proteomes" id="UP000824055"/>
    </source>
</evidence>
<dbReference type="InterPro" id="IPR050194">
    <property type="entry name" value="Glycosyltransferase_grp1"/>
</dbReference>
<keyword evidence="2" id="KW-0328">Glycosyltransferase</keyword>
<gene>
    <name evidence="2" type="ORF">H9966_04420</name>
</gene>
<proteinExistence type="predicted"/>
<dbReference type="Pfam" id="PF13439">
    <property type="entry name" value="Glyco_transf_4"/>
    <property type="match status" value="1"/>
</dbReference>
<evidence type="ECO:0000313" key="2">
    <source>
        <dbReference type="EMBL" id="HIZ69120.1"/>
    </source>
</evidence>
<dbReference type="EMBL" id="DXBE01000034">
    <property type="protein sequence ID" value="HIZ69120.1"/>
    <property type="molecule type" value="Genomic_DNA"/>
</dbReference>
<feature type="domain" description="Glycosyltransferase subfamily 4-like N-terminal" evidence="1">
    <location>
        <begin position="14"/>
        <end position="107"/>
    </location>
</feature>
<dbReference type="PANTHER" id="PTHR45947:SF3">
    <property type="entry name" value="SULFOQUINOVOSYL TRANSFERASE SQD2"/>
    <property type="match status" value="1"/>
</dbReference>
<protein>
    <submittedName>
        <fullName evidence="2">Glycosyltransferase</fullName>
        <ecNumber evidence="2">2.4.-.-</ecNumber>
    </submittedName>
</protein>
<dbReference type="Proteomes" id="UP000824055">
    <property type="component" value="Unassembled WGS sequence"/>
</dbReference>
<sequence>MIKVAIIGGPILSGGKKNLIMEYFRHMDKSQVRMDIVCNDDSNAIPKEEIESLGGRVVIVPSFKNLLGHTNALYELFKKEKYDVVHAYNSMMNLFPMYAAKKANIKVRISESLSMAAPGEWKTYVKYMLRPLSHLYATHYMACGKDCGIFQFGEKAFDKGDVAIFKTAINTEFNAYRPELRKQTRQTFGWEDKVVYGFIGRFEHQKNPLFLIDVMSAIFKRQQNAQFVIIGAGSLEEAMKERVKATGIEPAMSWLGRREDIQQFYNAFDAFLLPSHYEGLPVVGLESQSCGLPIFFSTMVTSEAMACELGHFIDLDDGPAAWAEKIIPIVKKNIPVRRSHNQEVAAAGFDSKAEAEKMLDYYKRAISETATR</sequence>
<reference evidence="2" key="2">
    <citation type="submission" date="2021-04" db="EMBL/GenBank/DDBJ databases">
        <authorList>
            <person name="Gilroy R."/>
        </authorList>
    </citation>
    <scope>NUCLEOTIDE SEQUENCE</scope>
    <source>
        <strain evidence="2">ChiHecec3B27-8219</strain>
    </source>
</reference>
<dbReference type="SUPFAM" id="SSF53756">
    <property type="entry name" value="UDP-Glycosyltransferase/glycogen phosphorylase"/>
    <property type="match status" value="1"/>
</dbReference>
<name>A0A9D2FYL2_9BACT</name>